<dbReference type="PANTHER" id="PTHR30528">
    <property type="entry name" value="CYTOPLASMIC PROTEIN"/>
    <property type="match status" value="1"/>
</dbReference>
<reference evidence="1 2" key="1">
    <citation type="submission" date="2023-04" db="EMBL/GenBank/DDBJ databases">
        <title>Spirochaete genome identified in red abalone sample constitutes a novel genus.</title>
        <authorList>
            <person name="Sharma S.P."/>
            <person name="Purcell C.M."/>
            <person name="Hyde J.R."/>
            <person name="Severin A.J."/>
        </authorList>
    </citation>
    <scope>NUCLEOTIDE SEQUENCE [LARGE SCALE GENOMIC DNA]</scope>
    <source>
        <strain evidence="1 2">SP-2023</strain>
    </source>
</reference>
<accession>A0ABY8MGB3</accession>
<organism evidence="1 2">
    <name type="scientific">Candidatus Haliotispira prima</name>
    <dbReference type="NCBI Taxonomy" id="3034016"/>
    <lineage>
        <taxon>Bacteria</taxon>
        <taxon>Pseudomonadati</taxon>
        <taxon>Spirochaetota</taxon>
        <taxon>Spirochaetia</taxon>
        <taxon>Spirochaetales</taxon>
        <taxon>Spirochaetaceae</taxon>
        <taxon>Candidatus Haliotispira</taxon>
    </lineage>
</organism>
<dbReference type="RefSeq" id="WP_326927220.1">
    <property type="nucleotide sequence ID" value="NZ_CP123443.1"/>
</dbReference>
<evidence type="ECO:0000313" key="2">
    <source>
        <dbReference type="Proteomes" id="UP001228690"/>
    </source>
</evidence>
<gene>
    <name evidence="1" type="ORF">P0082_11185</name>
</gene>
<keyword evidence="2" id="KW-1185">Reference proteome</keyword>
<sequence length="414" mass="48365">MNQSTILKQIRRITLQNQGLSETHSFGKGKKAVLSAIEHLGYIQIDTLSVVERAHNHTLWTRIPDYKSEYLEQLVAERKVFQYWFHAASYLPMADFRFALPQMLHFKRGESRYYNNVDPKVLTNVMDRIRLEGPQKARNFESVSKKSGSWWNWKPTKAALEKLFMQGNIMVCGRDGMEKMYDLTERVLPGTVNTVEPGPVEYAEYLVKTHLRAYGVTTVKQITHLRTGKDIRKNVEQVLQLMMEDTLVQQINIDGLPVMYATSGLLDTIIKRPSSKIRILSPFDNAIIHRERLEQLFNLDYRLECYTPKEKRKYGYFSLPILFRDKFIGRVDCKAHRKIRELELIHLHIENRQTDVELWLKPLGEGIQQFAAFNNCQSITLSQVSPAEFKNRLTQSLNLTIYENTWTDNKVYKT</sequence>
<protein>
    <submittedName>
        <fullName evidence="1">Crosslink repair DNA glycosylase YcaQ family protein</fullName>
    </submittedName>
</protein>
<dbReference type="EMBL" id="CP123443">
    <property type="protein sequence ID" value="WGK69032.1"/>
    <property type="molecule type" value="Genomic_DNA"/>
</dbReference>
<proteinExistence type="predicted"/>
<dbReference type="PANTHER" id="PTHR30528:SF0">
    <property type="entry name" value="CYTOPLASMIC PROTEIN"/>
    <property type="match status" value="1"/>
</dbReference>
<dbReference type="InterPro" id="IPR009351">
    <property type="entry name" value="AlkZ-like"/>
</dbReference>
<dbReference type="Pfam" id="PF06224">
    <property type="entry name" value="AlkZ-like"/>
    <property type="match status" value="1"/>
</dbReference>
<name>A0ABY8MGB3_9SPIO</name>
<evidence type="ECO:0000313" key="1">
    <source>
        <dbReference type="EMBL" id="WGK69032.1"/>
    </source>
</evidence>
<dbReference type="Proteomes" id="UP001228690">
    <property type="component" value="Chromosome"/>
</dbReference>